<sequence>MAFTEIPGCFHNDPPIADADQREINVLGKSDATTRWDHLVSASDRHFMLLDQTEWPVQLVRDASIFFTWMDDWNNDAADAFCDALRTLDISPAETITIFWMREHAVESSWDAFTRNWINFLYEDEGCIVVPTVSHTSLVLSNGYSWVGTRPSAA</sequence>
<dbReference type="OrthoDB" id="1376021at2"/>
<dbReference type="Proteomes" id="UP000036367">
    <property type="component" value="Unassembled WGS sequence"/>
</dbReference>
<dbReference type="EMBL" id="LECT01000016">
    <property type="protein sequence ID" value="KLU05959.1"/>
    <property type="molecule type" value="Genomic_DNA"/>
</dbReference>
<comment type="caution">
    <text evidence="1">The sequence shown here is derived from an EMBL/GenBank/DDBJ whole genome shotgun (WGS) entry which is preliminary data.</text>
</comment>
<organism evidence="1 2">
    <name type="scientific">Rhodopirellula islandica</name>
    <dbReference type="NCBI Taxonomy" id="595434"/>
    <lineage>
        <taxon>Bacteria</taxon>
        <taxon>Pseudomonadati</taxon>
        <taxon>Planctomycetota</taxon>
        <taxon>Planctomycetia</taxon>
        <taxon>Pirellulales</taxon>
        <taxon>Pirellulaceae</taxon>
        <taxon>Rhodopirellula</taxon>
    </lineage>
</organism>
<protein>
    <submittedName>
        <fullName evidence="1">Uncharacterized protein</fullName>
    </submittedName>
</protein>
<evidence type="ECO:0000313" key="2">
    <source>
        <dbReference type="Proteomes" id="UP000036367"/>
    </source>
</evidence>
<dbReference type="RefSeq" id="WP_053061090.1">
    <property type="nucleotide sequence ID" value="NZ_LECT01000016.1"/>
</dbReference>
<dbReference type="PATRIC" id="fig|595434.4.peg.1732"/>
<evidence type="ECO:0000313" key="1">
    <source>
        <dbReference type="EMBL" id="KLU05959.1"/>
    </source>
</evidence>
<gene>
    <name evidence="1" type="ORF">RISK_001810</name>
</gene>
<dbReference type="InterPro" id="IPR021334">
    <property type="entry name" value="DUF2947"/>
</dbReference>
<dbReference type="Pfam" id="PF11163">
    <property type="entry name" value="DUF2947"/>
    <property type="match status" value="1"/>
</dbReference>
<name>A0A0J1EKB9_RHOIS</name>
<proteinExistence type="predicted"/>
<reference evidence="1" key="1">
    <citation type="submission" date="2015-05" db="EMBL/GenBank/DDBJ databases">
        <title>Permanent draft genome of Rhodopirellula islandicus K833.</title>
        <authorList>
            <person name="Kizina J."/>
            <person name="Richter M."/>
            <person name="Glockner F.O."/>
            <person name="Harder J."/>
        </authorList>
    </citation>
    <scope>NUCLEOTIDE SEQUENCE [LARGE SCALE GENOMIC DNA]</scope>
    <source>
        <strain evidence="1">K833</strain>
    </source>
</reference>
<dbReference type="STRING" id="595434.RISK_001810"/>
<keyword evidence="2" id="KW-1185">Reference proteome</keyword>
<accession>A0A0J1EKB9</accession>
<dbReference type="AlphaFoldDB" id="A0A0J1EKB9"/>